<gene>
    <name evidence="1" type="ORF">HII30_09665</name>
</gene>
<name>A0A848M5K5_PAELE</name>
<organism evidence="1 2">
    <name type="scientific">Paenibacillus lemnae</name>
    <dbReference type="NCBI Taxonomy" id="1330551"/>
    <lineage>
        <taxon>Bacteria</taxon>
        <taxon>Bacillati</taxon>
        <taxon>Bacillota</taxon>
        <taxon>Bacilli</taxon>
        <taxon>Bacillales</taxon>
        <taxon>Paenibacillaceae</taxon>
        <taxon>Paenibacillus</taxon>
    </lineage>
</organism>
<dbReference type="AlphaFoldDB" id="A0A848M5K5"/>
<accession>A0A848M5K5</accession>
<dbReference type="RefSeq" id="WP_169504822.1">
    <property type="nucleotide sequence ID" value="NZ_JABBPN010000007.1"/>
</dbReference>
<dbReference type="EMBL" id="JABBPN010000007">
    <property type="protein sequence ID" value="NMO96035.1"/>
    <property type="molecule type" value="Genomic_DNA"/>
</dbReference>
<sequence>MANKKKVQENFQTPNEKFNEEFGQENLSTKVSQQGAQKVQENFKTPNEKFDAEFAELGQNNTNKTNR</sequence>
<protein>
    <submittedName>
        <fullName evidence="1">Uncharacterized protein</fullName>
    </submittedName>
</protein>
<reference evidence="1 2" key="1">
    <citation type="submission" date="2020-04" db="EMBL/GenBank/DDBJ databases">
        <title>Paenibacillus algicola sp. nov., a novel marine bacterium producing alginate lyase.</title>
        <authorList>
            <person name="Huang H."/>
        </authorList>
    </citation>
    <scope>NUCLEOTIDE SEQUENCE [LARGE SCALE GENOMIC DNA]</scope>
    <source>
        <strain evidence="1 2">L7-75</strain>
    </source>
</reference>
<dbReference type="Proteomes" id="UP000565468">
    <property type="component" value="Unassembled WGS sequence"/>
</dbReference>
<proteinExistence type="predicted"/>
<comment type="caution">
    <text evidence="1">The sequence shown here is derived from an EMBL/GenBank/DDBJ whole genome shotgun (WGS) entry which is preliminary data.</text>
</comment>
<evidence type="ECO:0000313" key="1">
    <source>
        <dbReference type="EMBL" id="NMO96035.1"/>
    </source>
</evidence>
<evidence type="ECO:0000313" key="2">
    <source>
        <dbReference type="Proteomes" id="UP000565468"/>
    </source>
</evidence>
<keyword evidence="2" id="KW-1185">Reference proteome</keyword>